<accession>A0A6J2N9L1</accession>
<feature type="region of interest" description="Disordered" evidence="1">
    <location>
        <begin position="768"/>
        <end position="789"/>
    </location>
</feature>
<feature type="region of interest" description="Disordered" evidence="1">
    <location>
        <begin position="710"/>
        <end position="744"/>
    </location>
</feature>
<organism evidence="2 3">
    <name type="scientific">Phyllostomus discolor</name>
    <name type="common">pale spear-nosed bat</name>
    <dbReference type="NCBI Taxonomy" id="89673"/>
    <lineage>
        <taxon>Eukaryota</taxon>
        <taxon>Metazoa</taxon>
        <taxon>Chordata</taxon>
        <taxon>Craniata</taxon>
        <taxon>Vertebrata</taxon>
        <taxon>Euteleostomi</taxon>
        <taxon>Mammalia</taxon>
        <taxon>Eutheria</taxon>
        <taxon>Laurasiatheria</taxon>
        <taxon>Chiroptera</taxon>
        <taxon>Yangochiroptera</taxon>
        <taxon>Phyllostomidae</taxon>
        <taxon>Phyllostominae</taxon>
        <taxon>Phyllostomus</taxon>
    </lineage>
</organism>
<feature type="compositionally biased region" description="Basic and acidic residues" evidence="1">
    <location>
        <begin position="100"/>
        <end position="109"/>
    </location>
</feature>
<dbReference type="Proteomes" id="UP000504628">
    <property type="component" value="Chromosome 15"/>
</dbReference>
<feature type="region of interest" description="Disordered" evidence="1">
    <location>
        <begin position="301"/>
        <end position="332"/>
    </location>
</feature>
<keyword evidence="2" id="KW-1185">Reference proteome</keyword>
<reference evidence="3" key="1">
    <citation type="submission" date="2025-08" db="UniProtKB">
        <authorList>
            <consortium name="RefSeq"/>
        </authorList>
    </citation>
    <scope>IDENTIFICATION</scope>
    <source>
        <tissue evidence="3">Muscle</tissue>
    </source>
</reference>
<dbReference type="RefSeq" id="XP_028386938.1">
    <property type="nucleotide sequence ID" value="XM_028531137.1"/>
</dbReference>
<feature type="compositionally biased region" description="Polar residues" evidence="1">
    <location>
        <begin position="503"/>
        <end position="513"/>
    </location>
</feature>
<sequence length="789" mass="80196">MGMLGSSASALGPGGACCPRDEGRRVQTPEATAAQGQRDGRGTRARSRKPVPSGDRRTVGPVPTGPRRCPALEGRSHCSHFMTRGPGGCHQPHCHRRRDTGRSPEKGSDSPEASGLVPSRPGAGGQKGGVRREFRGATAPPPAKLTPCFSGPSPDRASRPERPLAPRLLPATTWGSREENQVWGEGFPRTIWDVSRAAARAVPLRAGFRSPAPTARSVPHWVYPAGSAGPRKCECPPLATLPASPTPAPRPWGRPQVARGTRLRSGPGAALACAPARLLLPGRPAALRPGLVESAEAGTAGAPLPLRTAGRCGSPAGSSRAPALRAPAEASGPQLRVPAATWPVPLVPPPLALAAHSPFLSAPSEPRPSLGLDPGRSPPCEGWGGPRAGAPGFPAHSADPALSASPAPRPPALPRPLQRCGNAPHAGLQPVSDPRAAAARSSPSQARAQKKLTRGFPGSSKSGGARATARSGCALASALGAGLTPETPLSPLPLFGGKRDLRAQSSREPAGSSTEDKARPPPAQLQDTRPLPSLTSRGGAGAGGLQSPWRPAFSGRTPGPSGDTVHSGALSPHAICGSTFHRFSGPGSTAIAFGTRDPGSHGRNAGGRTGGRRRLERCRTARPLAAARSPGPLESWMPRKDAPPQGDRPVCRRPEDSSAQASGPAPLQPPAPGARPASGQATQRNGTRGASAGSGLSLHSLDFRPRWALGALRPPPVRTGQPMGLGPGAHQEAEEPTPVAPPAAAGAGCVPAPLAAQAGLPEAVALPSLQPSGPLPVTGVPASALPPRS</sequence>
<name>A0A6J2N9L1_9CHIR</name>
<dbReference type="InParanoid" id="A0A6J2N9L1"/>
<evidence type="ECO:0000313" key="2">
    <source>
        <dbReference type="Proteomes" id="UP000504628"/>
    </source>
</evidence>
<dbReference type="AlphaFoldDB" id="A0A6J2N9L1"/>
<feature type="compositionally biased region" description="Low complexity" evidence="1">
    <location>
        <begin position="469"/>
        <end position="494"/>
    </location>
</feature>
<proteinExistence type="predicted"/>
<feature type="region of interest" description="Disordered" evidence="1">
    <location>
        <begin position="1"/>
        <end position="167"/>
    </location>
</feature>
<feature type="compositionally biased region" description="Low complexity" evidence="1">
    <location>
        <begin position="1"/>
        <end position="11"/>
    </location>
</feature>
<feature type="compositionally biased region" description="Low complexity" evidence="1">
    <location>
        <begin position="388"/>
        <end position="406"/>
    </location>
</feature>
<feature type="compositionally biased region" description="Low complexity" evidence="1">
    <location>
        <begin position="689"/>
        <end position="698"/>
    </location>
</feature>
<dbReference type="GeneID" id="114512269"/>
<evidence type="ECO:0000313" key="3">
    <source>
        <dbReference type="RefSeq" id="XP_028386938.1"/>
    </source>
</evidence>
<feature type="compositionally biased region" description="Low complexity" evidence="1">
    <location>
        <begin position="434"/>
        <end position="447"/>
    </location>
</feature>
<feature type="compositionally biased region" description="Polar residues" evidence="1">
    <location>
        <begin position="679"/>
        <end position="688"/>
    </location>
</feature>
<protein>
    <submittedName>
        <fullName evidence="3">Collagen alpha-1(I) chain-like</fullName>
    </submittedName>
</protein>
<feature type="region of interest" description="Disordered" evidence="1">
    <location>
        <begin position="358"/>
        <end position="698"/>
    </location>
</feature>
<dbReference type="KEGG" id="pdic:114512269"/>
<gene>
    <name evidence="3" type="primary">LOC114512269</name>
</gene>
<evidence type="ECO:0000256" key="1">
    <source>
        <dbReference type="SAM" id="MobiDB-lite"/>
    </source>
</evidence>